<comment type="caution">
    <text evidence="1">The sequence shown here is derived from an EMBL/GenBank/DDBJ whole genome shotgun (WGS) entry which is preliminary data.</text>
</comment>
<dbReference type="Proteomes" id="UP000886844">
    <property type="component" value="Unassembled WGS sequence"/>
</dbReference>
<dbReference type="InterPro" id="IPR023214">
    <property type="entry name" value="HAD_sf"/>
</dbReference>
<accession>A0A9D2CCI4</accession>
<dbReference type="EMBL" id="DXDA01000065">
    <property type="protein sequence ID" value="HIY69437.1"/>
    <property type="molecule type" value="Genomic_DNA"/>
</dbReference>
<dbReference type="InterPro" id="IPR006379">
    <property type="entry name" value="HAD-SF_hydro_IIB"/>
</dbReference>
<evidence type="ECO:0000313" key="1">
    <source>
        <dbReference type="EMBL" id="HIY69437.1"/>
    </source>
</evidence>
<proteinExistence type="predicted"/>
<dbReference type="NCBIfam" id="TIGR01484">
    <property type="entry name" value="HAD-SF-IIB"/>
    <property type="match status" value="1"/>
</dbReference>
<organism evidence="1 2">
    <name type="scientific">Candidatus Alistipes intestinigallinarum</name>
    <dbReference type="NCBI Taxonomy" id="2838440"/>
    <lineage>
        <taxon>Bacteria</taxon>
        <taxon>Pseudomonadati</taxon>
        <taxon>Bacteroidota</taxon>
        <taxon>Bacteroidia</taxon>
        <taxon>Bacteroidales</taxon>
        <taxon>Rikenellaceae</taxon>
        <taxon>Alistipes</taxon>
    </lineage>
</organism>
<gene>
    <name evidence="1" type="ORF">H9828_08470</name>
</gene>
<sequence length="265" mass="28737">MIRAIFLDVDGTLISFRTHRVPASAVEALRRAHDRGVRLFIATGRAVTDLELLEPIPYEGVVALNGAECVLRDGRVVVRHPIPREAFEHALALSDAWNFPVGLELNDGIFVNRVTPIVEELARMIAHPVPEAVDLRRLFERGDCCQMCFYVDPQLGARIMEQLPSLVATRWCPIFSDVNVRGVDKATGMAEFAARGGFEIGEAMAFGDGGNDAPMLRAAGVGVAMGGACDEALQAADWVTATVDDDGIRRALEHFGVIDGADVSR</sequence>
<keyword evidence="1" id="KW-0378">Hydrolase</keyword>
<dbReference type="SFLD" id="SFLDS00003">
    <property type="entry name" value="Haloacid_Dehalogenase"/>
    <property type="match status" value="1"/>
</dbReference>
<dbReference type="PANTHER" id="PTHR10000:SF25">
    <property type="entry name" value="PHOSPHATASE YKRA-RELATED"/>
    <property type="match status" value="1"/>
</dbReference>
<dbReference type="SUPFAM" id="SSF56784">
    <property type="entry name" value="HAD-like"/>
    <property type="match status" value="1"/>
</dbReference>
<evidence type="ECO:0000313" key="2">
    <source>
        <dbReference type="Proteomes" id="UP000886844"/>
    </source>
</evidence>
<dbReference type="Gene3D" id="3.30.1240.10">
    <property type="match status" value="1"/>
</dbReference>
<dbReference type="GO" id="GO:0005829">
    <property type="term" value="C:cytosol"/>
    <property type="evidence" value="ECO:0007669"/>
    <property type="project" value="TreeGrafter"/>
</dbReference>
<dbReference type="PANTHER" id="PTHR10000">
    <property type="entry name" value="PHOSPHOSERINE PHOSPHATASE"/>
    <property type="match status" value="1"/>
</dbReference>
<dbReference type="GO" id="GO:0016791">
    <property type="term" value="F:phosphatase activity"/>
    <property type="evidence" value="ECO:0007669"/>
    <property type="project" value="TreeGrafter"/>
</dbReference>
<protein>
    <submittedName>
        <fullName evidence="1">HAD-IIB family hydrolase</fullName>
    </submittedName>
</protein>
<dbReference type="Pfam" id="PF08282">
    <property type="entry name" value="Hydrolase_3"/>
    <property type="match status" value="1"/>
</dbReference>
<dbReference type="AlphaFoldDB" id="A0A9D2CCI4"/>
<reference evidence="1" key="1">
    <citation type="journal article" date="2021" name="PeerJ">
        <title>Extensive microbial diversity within the chicken gut microbiome revealed by metagenomics and culture.</title>
        <authorList>
            <person name="Gilroy R."/>
            <person name="Ravi A."/>
            <person name="Getino M."/>
            <person name="Pursley I."/>
            <person name="Horton D.L."/>
            <person name="Alikhan N.F."/>
            <person name="Baker D."/>
            <person name="Gharbi K."/>
            <person name="Hall N."/>
            <person name="Watson M."/>
            <person name="Adriaenssens E.M."/>
            <person name="Foster-Nyarko E."/>
            <person name="Jarju S."/>
            <person name="Secka A."/>
            <person name="Antonio M."/>
            <person name="Oren A."/>
            <person name="Chaudhuri R.R."/>
            <person name="La Ragione R."/>
            <person name="Hildebrand F."/>
            <person name="Pallen M.J."/>
        </authorList>
    </citation>
    <scope>NUCLEOTIDE SEQUENCE</scope>
    <source>
        <strain evidence="1">5134</strain>
    </source>
</reference>
<dbReference type="SFLD" id="SFLDG01140">
    <property type="entry name" value="C2.B:_Phosphomannomutase_and_P"/>
    <property type="match status" value="1"/>
</dbReference>
<reference evidence="1" key="2">
    <citation type="submission" date="2021-04" db="EMBL/GenBank/DDBJ databases">
        <authorList>
            <person name="Gilroy R."/>
        </authorList>
    </citation>
    <scope>NUCLEOTIDE SEQUENCE</scope>
    <source>
        <strain evidence="1">5134</strain>
    </source>
</reference>
<dbReference type="GO" id="GO:0000287">
    <property type="term" value="F:magnesium ion binding"/>
    <property type="evidence" value="ECO:0007669"/>
    <property type="project" value="TreeGrafter"/>
</dbReference>
<dbReference type="PROSITE" id="PS01229">
    <property type="entry name" value="COF_2"/>
    <property type="match status" value="1"/>
</dbReference>
<dbReference type="InterPro" id="IPR036412">
    <property type="entry name" value="HAD-like_sf"/>
</dbReference>
<name>A0A9D2CCI4_9BACT</name>
<dbReference type="Gene3D" id="3.40.50.1000">
    <property type="entry name" value="HAD superfamily/HAD-like"/>
    <property type="match status" value="1"/>
</dbReference>